<reference evidence="2" key="1">
    <citation type="journal article" date="2024" name="Proc. Natl. Acad. Sci. U.S.A.">
        <title>Extraordinary preservation of gene collinearity over three hundred million years revealed in homosporous lycophytes.</title>
        <authorList>
            <person name="Li C."/>
            <person name="Wickell D."/>
            <person name="Kuo L.Y."/>
            <person name="Chen X."/>
            <person name="Nie B."/>
            <person name="Liao X."/>
            <person name="Peng D."/>
            <person name="Ji J."/>
            <person name="Jenkins J."/>
            <person name="Williams M."/>
            <person name="Shu S."/>
            <person name="Plott C."/>
            <person name="Barry K."/>
            <person name="Rajasekar S."/>
            <person name="Grimwood J."/>
            <person name="Han X."/>
            <person name="Sun S."/>
            <person name="Hou Z."/>
            <person name="He W."/>
            <person name="Dai G."/>
            <person name="Sun C."/>
            <person name="Schmutz J."/>
            <person name="Leebens-Mack J.H."/>
            <person name="Li F.W."/>
            <person name="Wang L."/>
        </authorList>
    </citation>
    <scope>NUCLEOTIDE SEQUENCE [LARGE SCALE GENOMIC DNA]</scope>
    <source>
        <strain evidence="2">cv. PW_Plant_1</strain>
    </source>
</reference>
<dbReference type="Proteomes" id="UP001162992">
    <property type="component" value="Chromosome 1"/>
</dbReference>
<name>A0ACC2ES13_DIPCM</name>
<dbReference type="EMBL" id="CM055092">
    <property type="protein sequence ID" value="KAJ7569226.1"/>
    <property type="molecule type" value="Genomic_DNA"/>
</dbReference>
<organism evidence="1 2">
    <name type="scientific">Diphasiastrum complanatum</name>
    <name type="common">Issler's clubmoss</name>
    <name type="synonym">Lycopodium complanatum</name>
    <dbReference type="NCBI Taxonomy" id="34168"/>
    <lineage>
        <taxon>Eukaryota</taxon>
        <taxon>Viridiplantae</taxon>
        <taxon>Streptophyta</taxon>
        <taxon>Embryophyta</taxon>
        <taxon>Tracheophyta</taxon>
        <taxon>Lycopodiopsida</taxon>
        <taxon>Lycopodiales</taxon>
        <taxon>Lycopodiaceae</taxon>
        <taxon>Lycopodioideae</taxon>
        <taxon>Diphasiastrum</taxon>
    </lineage>
</organism>
<comment type="caution">
    <text evidence="1">The sequence shown here is derived from an EMBL/GenBank/DDBJ whole genome shotgun (WGS) entry which is preliminary data.</text>
</comment>
<gene>
    <name evidence="1" type="ORF">O6H91_01G067800</name>
</gene>
<keyword evidence="2" id="KW-1185">Reference proteome</keyword>
<sequence length="610" mass="67731">MAMAADLARGQQQQPPMDLRRALQDGRAVLAGGPGLGSQMILLRNDPIPPPMAMAPQQQPQQQQHHHHQHHVQQQQVKNNAATQEFNYPMQGFAAQHEDPNRHISTEVGAPGSISQEQNPAANPSMAPALQSYATSNVSSGLGFHNMEYAHPGGPVSESFMQSYPGLASNYEASVHTGATQQSFIQQGYGIGMSTEMAMNPQGSVSQESLASGFPTAAAGTMNHFQGSSSEDNRRLAMIHEYGNESFSHSEHQTSHYQPQYHHPVSLDQPSSHPPTNLWAQQISLQQQRIREIELQHIWRRQLEIDLQRRQYQQLKHEEQNLRQRSVNSAGKMRKTKTSSRYFQKPVMKKKTRLPPLAGPEGPGWCNICQTDCNTSEMLQYHVAGKKHKKKLQQLGKEGKDAVEKSSPAENLRQVLKNDKDATIVIESNSKFSLTDVTSAEKAGSCLGSRKLDNANIEEPSVEPPAKRPHLLEDPQSIQKLLLTERCDICNIACNTKMVLESHFKGKKHAAKVKKLADGAQFRKTGSHLKVQRNEIKEETVGKELNSGFVRDTEKGMNDNLTEDQCTKLKDIAVCLDGSTTSIRRDDDVIGNSDPQPGTEELASEKSKEH</sequence>
<evidence type="ECO:0000313" key="1">
    <source>
        <dbReference type="EMBL" id="KAJ7569226.1"/>
    </source>
</evidence>
<evidence type="ECO:0000313" key="2">
    <source>
        <dbReference type="Proteomes" id="UP001162992"/>
    </source>
</evidence>
<proteinExistence type="predicted"/>
<accession>A0ACC2ES13</accession>
<protein>
    <submittedName>
        <fullName evidence="1">Uncharacterized protein</fullName>
    </submittedName>
</protein>